<name>A0ABR1ZUF4_9ROSI</name>
<feature type="compositionally biased region" description="Basic and acidic residues" evidence="1">
    <location>
        <begin position="281"/>
        <end position="291"/>
    </location>
</feature>
<reference evidence="2 3" key="1">
    <citation type="journal article" date="2024" name="G3 (Bethesda)">
        <title>Genome assembly of Hibiscus sabdariffa L. provides insights into metabolisms of medicinal natural products.</title>
        <authorList>
            <person name="Kim T."/>
        </authorList>
    </citation>
    <scope>NUCLEOTIDE SEQUENCE [LARGE SCALE GENOMIC DNA]</scope>
    <source>
        <strain evidence="2">TK-2024</strain>
        <tissue evidence="2">Old leaves</tissue>
    </source>
</reference>
<protein>
    <submittedName>
        <fullName evidence="2">Uncharacterized protein</fullName>
    </submittedName>
</protein>
<organism evidence="2 3">
    <name type="scientific">Hibiscus sabdariffa</name>
    <name type="common">roselle</name>
    <dbReference type="NCBI Taxonomy" id="183260"/>
    <lineage>
        <taxon>Eukaryota</taxon>
        <taxon>Viridiplantae</taxon>
        <taxon>Streptophyta</taxon>
        <taxon>Embryophyta</taxon>
        <taxon>Tracheophyta</taxon>
        <taxon>Spermatophyta</taxon>
        <taxon>Magnoliopsida</taxon>
        <taxon>eudicotyledons</taxon>
        <taxon>Gunneridae</taxon>
        <taxon>Pentapetalae</taxon>
        <taxon>rosids</taxon>
        <taxon>malvids</taxon>
        <taxon>Malvales</taxon>
        <taxon>Malvaceae</taxon>
        <taxon>Malvoideae</taxon>
        <taxon>Hibiscus</taxon>
    </lineage>
</organism>
<evidence type="ECO:0000256" key="1">
    <source>
        <dbReference type="SAM" id="MobiDB-lite"/>
    </source>
</evidence>
<accession>A0ABR1ZUF4</accession>
<dbReference type="Proteomes" id="UP001396334">
    <property type="component" value="Unassembled WGS sequence"/>
</dbReference>
<proteinExistence type="predicted"/>
<gene>
    <name evidence="2" type="ORF">V6N11_047851</name>
</gene>
<dbReference type="EMBL" id="JBBPBN010000583">
    <property type="protein sequence ID" value="KAK8484321.1"/>
    <property type="molecule type" value="Genomic_DNA"/>
</dbReference>
<comment type="caution">
    <text evidence="2">The sequence shown here is derived from an EMBL/GenBank/DDBJ whole genome shotgun (WGS) entry which is preliminary data.</text>
</comment>
<sequence>MREKLLLLSGFSSPFHRTLTISGSFAGLQRCVRSCSKMISAVWKYPTEKSRRFSIVFEAVKEAGWKRAVVRKRRGFRSGCFLSEGIRFHCFGGKIDMVSLDDELQHRRLSSKAIDKCVNLMMVVPAVSTSATPSEAAIDGAALKVKIQAVVGVGSWSRGYLVHLRDSCFAHSVLEVQPDTLDLSQLYRDMVNEYWIYVNNHHMLQRYEKLKWGSSQDDYNWNFFSGQPLEDKQEMALFCILFMNRNVTSPLFQIVHEPTEIQGGPSTPASPLGTGESVIADDPKGGHLQSE</sequence>
<keyword evidence="3" id="KW-1185">Reference proteome</keyword>
<evidence type="ECO:0000313" key="2">
    <source>
        <dbReference type="EMBL" id="KAK8484321.1"/>
    </source>
</evidence>
<feature type="region of interest" description="Disordered" evidence="1">
    <location>
        <begin position="259"/>
        <end position="291"/>
    </location>
</feature>
<evidence type="ECO:0000313" key="3">
    <source>
        <dbReference type="Proteomes" id="UP001396334"/>
    </source>
</evidence>